<dbReference type="GO" id="GO:0005886">
    <property type="term" value="C:plasma membrane"/>
    <property type="evidence" value="ECO:0007669"/>
    <property type="project" value="UniProtKB-SubCell"/>
</dbReference>
<dbReference type="eggNOG" id="COG1277">
    <property type="taxonomic scope" value="Bacteria"/>
</dbReference>
<gene>
    <name evidence="2" type="ORF">OP10G_2310</name>
</gene>
<keyword evidence="1" id="KW-1133">Transmembrane helix</keyword>
<dbReference type="STRING" id="661478.OP10G_2310"/>
<keyword evidence="1" id="KW-0812">Transmembrane</keyword>
<dbReference type="AlphaFoldDB" id="A0A068NQ48"/>
<proteinExistence type="predicted"/>
<feature type="transmembrane region" description="Helical" evidence="1">
    <location>
        <begin position="86"/>
        <end position="110"/>
    </location>
</feature>
<evidence type="ECO:0000313" key="3">
    <source>
        <dbReference type="Proteomes" id="UP000027982"/>
    </source>
</evidence>
<dbReference type="HOGENOM" id="CLU_859829_0_0_0"/>
<dbReference type="KEGG" id="fgi:OP10G_2310"/>
<dbReference type="Proteomes" id="UP000027982">
    <property type="component" value="Chromosome"/>
</dbReference>
<keyword evidence="3" id="KW-1185">Reference proteome</keyword>
<organism evidence="2 3">
    <name type="scientific">Fimbriimonas ginsengisoli Gsoil 348</name>
    <dbReference type="NCBI Taxonomy" id="661478"/>
    <lineage>
        <taxon>Bacteria</taxon>
        <taxon>Bacillati</taxon>
        <taxon>Armatimonadota</taxon>
        <taxon>Fimbriimonadia</taxon>
        <taxon>Fimbriimonadales</taxon>
        <taxon>Fimbriimonadaceae</taxon>
        <taxon>Fimbriimonas</taxon>
    </lineage>
</organism>
<keyword evidence="1" id="KW-0472">Membrane</keyword>
<dbReference type="Pfam" id="PF12679">
    <property type="entry name" value="ABC2_membrane_2"/>
    <property type="match status" value="1"/>
</dbReference>
<dbReference type="GO" id="GO:0140359">
    <property type="term" value="F:ABC-type transporter activity"/>
    <property type="evidence" value="ECO:0007669"/>
    <property type="project" value="InterPro"/>
</dbReference>
<feature type="transmembrane region" description="Helical" evidence="1">
    <location>
        <begin position="296"/>
        <end position="316"/>
    </location>
</feature>
<dbReference type="OrthoDB" id="209761at2"/>
<accession>A0A068NQ48</accession>
<evidence type="ECO:0000256" key="1">
    <source>
        <dbReference type="SAM" id="Phobius"/>
    </source>
</evidence>
<feature type="transmembrane region" description="Helical" evidence="1">
    <location>
        <begin position="41"/>
        <end position="62"/>
    </location>
</feature>
<feature type="transmembrane region" description="Helical" evidence="1">
    <location>
        <begin position="178"/>
        <end position="198"/>
    </location>
</feature>
<reference evidence="2 3" key="1">
    <citation type="journal article" date="2014" name="PLoS ONE">
        <title>The first complete genome sequence of the class fimbriimonadia in the phylum armatimonadetes.</title>
        <authorList>
            <person name="Hu Z.Y."/>
            <person name="Wang Y.Z."/>
            <person name="Im W.T."/>
            <person name="Wang S.Y."/>
            <person name="Zhao G.P."/>
            <person name="Zheng H.J."/>
            <person name="Quan Z.X."/>
        </authorList>
    </citation>
    <scope>NUCLEOTIDE SEQUENCE [LARGE SCALE GENOMIC DNA]</scope>
    <source>
        <strain evidence="2">Gsoil 348</strain>
    </source>
</reference>
<feature type="transmembrane region" description="Helical" evidence="1">
    <location>
        <begin position="205"/>
        <end position="224"/>
    </location>
</feature>
<feature type="transmembrane region" description="Helical" evidence="1">
    <location>
        <begin position="131"/>
        <end position="158"/>
    </location>
</feature>
<dbReference type="RefSeq" id="WP_025225759.1">
    <property type="nucleotide sequence ID" value="NZ_CP007139.1"/>
</dbReference>
<sequence length="323" mass="35576">MASPIADLSYRNYDGPMLPPVNRWWAIAKMSIRLALKKKGFWIWSVMSAYWYLILIAILYFVDNLSNGPLGQKNPFLSSMVWKDQFLNAFSISQMLLFIVALLIGVGTIANDNRANALLVYLSKPCSKLDYLIGKWFGIFLLITAVTAAPTLLFYLYGVLSYRQYGFLSEDPMLIFKLLAMSTIPGIVHASLAIGISAMFSQGRLAGATYAGLYFMTLFFTKAMQVTSSVNQFNHHSVPPIVNNLYYCSVDGIQIGLAKLVLGTDGSSILPMQAGGGGGRGRNFNPMPIPMPHATFILPLALALCAGALWIAWYRVRAVEVVG</sequence>
<name>A0A068NQ48_FIMGI</name>
<evidence type="ECO:0000313" key="2">
    <source>
        <dbReference type="EMBL" id="AIE85678.1"/>
    </source>
</evidence>
<dbReference type="EMBL" id="CP007139">
    <property type="protein sequence ID" value="AIE85678.1"/>
    <property type="molecule type" value="Genomic_DNA"/>
</dbReference>
<protein>
    <submittedName>
        <fullName evidence="2">Uncharacterized protein</fullName>
    </submittedName>
</protein>